<evidence type="ECO:0000313" key="4">
    <source>
        <dbReference type="EMBL" id="NYI71522.1"/>
    </source>
</evidence>
<feature type="compositionally biased region" description="Pro residues" evidence="1">
    <location>
        <begin position="34"/>
        <end position="50"/>
    </location>
</feature>
<keyword evidence="2" id="KW-0472">Membrane</keyword>
<evidence type="ECO:0000313" key="5">
    <source>
        <dbReference type="Proteomes" id="UP000527616"/>
    </source>
</evidence>
<proteinExistence type="predicted"/>
<keyword evidence="5" id="KW-1185">Reference proteome</keyword>
<feature type="domain" description="DUF2510" evidence="3">
    <location>
        <begin position="5"/>
        <end position="38"/>
    </location>
</feature>
<name>A0A7Z0D9Q2_9ACTN</name>
<accession>A0A7Z0D9Q2</accession>
<evidence type="ECO:0000259" key="3">
    <source>
        <dbReference type="Pfam" id="PF10708"/>
    </source>
</evidence>
<dbReference type="Pfam" id="PF10708">
    <property type="entry name" value="DUF2510"/>
    <property type="match status" value="1"/>
</dbReference>
<dbReference type="Proteomes" id="UP000527616">
    <property type="component" value="Unassembled WGS sequence"/>
</dbReference>
<feature type="compositionally biased region" description="Low complexity" evidence="1">
    <location>
        <begin position="51"/>
        <end position="62"/>
    </location>
</feature>
<comment type="caution">
    <text evidence="4">The sequence shown here is derived from an EMBL/GenBank/DDBJ whole genome shotgun (WGS) entry which is preliminary data.</text>
</comment>
<reference evidence="4 5" key="1">
    <citation type="submission" date="2020-07" db="EMBL/GenBank/DDBJ databases">
        <title>Sequencing the genomes of 1000 actinobacteria strains.</title>
        <authorList>
            <person name="Klenk H.-P."/>
        </authorList>
    </citation>
    <scope>NUCLEOTIDE SEQUENCE [LARGE SCALE GENOMIC DNA]</scope>
    <source>
        <strain evidence="4 5">DSM 103164</strain>
    </source>
</reference>
<keyword evidence="2" id="KW-0812">Transmembrane</keyword>
<gene>
    <name evidence="4" type="ORF">GGQ54_002082</name>
</gene>
<evidence type="ECO:0000256" key="2">
    <source>
        <dbReference type="SAM" id="Phobius"/>
    </source>
</evidence>
<keyword evidence="2" id="KW-1133">Transmembrane helix</keyword>
<dbReference type="InterPro" id="IPR018929">
    <property type="entry name" value="DUF2510"/>
</dbReference>
<sequence>MSGQAGWYPDPGGQRGMFRYWNGSAWSHELSPDPGAPPPGRGAPAGPPPAQRGAFPGQQQPGQPQPGQPMPGRAPTAYPVQRPRSGVLWWVLGGGLILVLIIAGAFILPGLFGFREQPGLPGGPEPDIPTPTSVCPPFPSEAPTQAPQPNDGRVHAGNMSYPTLGSPWSSPAPDNRVPFGRDTQYQSVTIEANYDGMSSWVASVLIAELAAGDGFFSPEQGSEIVVNCIVGSFYGDAEVTRDDQVNEARTVDGRDAWLVESQLSFDIPNLKTKGERLIVLIVKTTDTTSALYYASIPDTSPELLEPARQTMEQLRVD</sequence>
<protein>
    <recommendedName>
        <fullName evidence="3">DUF2510 domain-containing protein</fullName>
    </recommendedName>
</protein>
<feature type="transmembrane region" description="Helical" evidence="2">
    <location>
        <begin position="87"/>
        <end position="108"/>
    </location>
</feature>
<organism evidence="4 5">
    <name type="scientific">Naumannella cuiyingiana</name>
    <dbReference type="NCBI Taxonomy" id="1347891"/>
    <lineage>
        <taxon>Bacteria</taxon>
        <taxon>Bacillati</taxon>
        <taxon>Actinomycetota</taxon>
        <taxon>Actinomycetes</taxon>
        <taxon>Propionibacteriales</taxon>
        <taxon>Propionibacteriaceae</taxon>
        <taxon>Naumannella</taxon>
    </lineage>
</organism>
<dbReference type="AlphaFoldDB" id="A0A7Z0D9Q2"/>
<dbReference type="EMBL" id="JACBZS010000001">
    <property type="protein sequence ID" value="NYI71522.1"/>
    <property type="molecule type" value="Genomic_DNA"/>
</dbReference>
<feature type="region of interest" description="Disordered" evidence="1">
    <location>
        <begin position="28"/>
        <end position="78"/>
    </location>
</feature>
<evidence type="ECO:0000256" key="1">
    <source>
        <dbReference type="SAM" id="MobiDB-lite"/>
    </source>
</evidence>
<dbReference type="RefSeq" id="WP_179445335.1">
    <property type="nucleotide sequence ID" value="NZ_JACBZS010000001.1"/>
</dbReference>